<dbReference type="OrthoDB" id="2290221at2759"/>
<evidence type="ECO:0000313" key="1">
    <source>
        <dbReference type="EMBL" id="CAB3405506.1"/>
    </source>
</evidence>
<comment type="caution">
    <text evidence="1">The sequence shown here is derived from an EMBL/GenBank/DDBJ whole genome shotgun (WGS) entry which is preliminary data.</text>
</comment>
<name>A0A8S1ENU1_9PELO</name>
<dbReference type="EMBL" id="CADEPM010000004">
    <property type="protein sequence ID" value="CAB3405506.1"/>
    <property type="molecule type" value="Genomic_DNA"/>
</dbReference>
<gene>
    <name evidence="1" type="ORF">CBOVIS_LOCUS7694</name>
</gene>
<keyword evidence="2" id="KW-1185">Reference proteome</keyword>
<protein>
    <submittedName>
        <fullName evidence="1">Uncharacterized protein</fullName>
    </submittedName>
</protein>
<organism evidence="1 2">
    <name type="scientific">Caenorhabditis bovis</name>
    <dbReference type="NCBI Taxonomy" id="2654633"/>
    <lineage>
        <taxon>Eukaryota</taxon>
        <taxon>Metazoa</taxon>
        <taxon>Ecdysozoa</taxon>
        <taxon>Nematoda</taxon>
        <taxon>Chromadorea</taxon>
        <taxon>Rhabditida</taxon>
        <taxon>Rhabditina</taxon>
        <taxon>Rhabditomorpha</taxon>
        <taxon>Rhabditoidea</taxon>
        <taxon>Rhabditidae</taxon>
        <taxon>Peloderinae</taxon>
        <taxon>Caenorhabditis</taxon>
    </lineage>
</organism>
<reference evidence="1 2" key="1">
    <citation type="submission" date="2020-04" db="EMBL/GenBank/DDBJ databases">
        <authorList>
            <person name="Laetsch R D."/>
            <person name="Stevens L."/>
            <person name="Kumar S."/>
            <person name="Blaxter L. M."/>
        </authorList>
    </citation>
    <scope>NUCLEOTIDE SEQUENCE [LARGE SCALE GENOMIC DNA]</scope>
</reference>
<dbReference type="Proteomes" id="UP000494206">
    <property type="component" value="Unassembled WGS sequence"/>
</dbReference>
<proteinExistence type="predicted"/>
<accession>A0A8S1ENU1</accession>
<dbReference type="AlphaFoldDB" id="A0A8S1ENU1"/>
<evidence type="ECO:0000313" key="2">
    <source>
        <dbReference type="Proteomes" id="UP000494206"/>
    </source>
</evidence>
<sequence length="258" mass="28732">MGCCCSGFAEQKRRSSKSLLRQLSQLSRKSIDSLSSSLSTSSPRTPSPRGTISEFSVACELLLISALQGARVPCGEIQNCAVEIGDLNQHEKQRLINFFKIDGDAPGIIENNAFKTFVCSHLTTECLLANVDGLISLWKQLRHGVIPTIQAMCYPLVEFDATFDSQKLILTAFRDRVLAKLLQDIDKEIPELHPILFSITLETDGICPFLKEKIDICMGNQMKPRYLKKTRSKTDSCVPNKPKSVSWVDARKSSTFCL</sequence>